<feature type="binding site" evidence="8">
    <location>
        <begin position="13"/>
        <end position="15"/>
    </location>
    <ligand>
        <name>GTP</name>
        <dbReference type="ChEBI" id="CHEBI:37565"/>
    </ligand>
</feature>
<feature type="binding site" evidence="8">
    <location>
        <position position="99"/>
    </location>
    <ligand>
        <name>Mg(2+)</name>
        <dbReference type="ChEBI" id="CHEBI:18420"/>
    </ligand>
</feature>
<name>A0A537LBU6_9BACT</name>
<dbReference type="SUPFAM" id="SSF53448">
    <property type="entry name" value="Nucleotide-diphospho-sugar transferases"/>
    <property type="match status" value="1"/>
</dbReference>
<evidence type="ECO:0000259" key="9">
    <source>
        <dbReference type="Pfam" id="PF12804"/>
    </source>
</evidence>
<reference evidence="10 11" key="1">
    <citation type="journal article" date="2019" name="Nat. Microbiol.">
        <title>Mediterranean grassland soil C-N compound turnover is dependent on rainfall and depth, and is mediated by genomically divergent microorganisms.</title>
        <authorList>
            <person name="Diamond S."/>
            <person name="Andeer P.F."/>
            <person name="Li Z."/>
            <person name="Crits-Christoph A."/>
            <person name="Burstein D."/>
            <person name="Anantharaman K."/>
            <person name="Lane K.R."/>
            <person name="Thomas B.C."/>
            <person name="Pan C."/>
            <person name="Northen T.R."/>
            <person name="Banfield J.F."/>
        </authorList>
    </citation>
    <scope>NUCLEOTIDE SEQUENCE [LARGE SCALE GENOMIC DNA]</scope>
    <source>
        <strain evidence="10">NP_2</strain>
    </source>
</reference>
<dbReference type="EC" id="2.7.7.77" evidence="8"/>
<dbReference type="GO" id="GO:0005737">
    <property type="term" value="C:cytoplasm"/>
    <property type="evidence" value="ECO:0007669"/>
    <property type="project" value="UniProtKB-SubCell"/>
</dbReference>
<evidence type="ECO:0000256" key="1">
    <source>
        <dbReference type="ARBA" id="ARBA00022490"/>
    </source>
</evidence>
<dbReference type="InterPro" id="IPR013482">
    <property type="entry name" value="Molybde_CF_guanTrfase"/>
</dbReference>
<dbReference type="PANTHER" id="PTHR19136">
    <property type="entry name" value="MOLYBDENUM COFACTOR GUANYLYLTRANSFERASE"/>
    <property type="match status" value="1"/>
</dbReference>
<gene>
    <name evidence="8" type="primary">mobA</name>
    <name evidence="10" type="ORF">E6G99_09790</name>
</gene>
<keyword evidence="10" id="KW-0548">Nucleotidyltransferase</keyword>
<accession>A0A537LBU6</accession>
<feature type="binding site" evidence="8">
    <location>
        <position position="25"/>
    </location>
    <ligand>
        <name>GTP</name>
        <dbReference type="ChEBI" id="CHEBI:37565"/>
    </ligand>
</feature>
<dbReference type="HAMAP" id="MF_00316">
    <property type="entry name" value="MobA"/>
    <property type="match status" value="1"/>
</dbReference>
<dbReference type="Pfam" id="PF12804">
    <property type="entry name" value="NTP_transf_3"/>
    <property type="match status" value="1"/>
</dbReference>
<evidence type="ECO:0000313" key="10">
    <source>
        <dbReference type="EMBL" id="TMJ05482.1"/>
    </source>
</evidence>
<keyword evidence="3 8" id="KW-0479">Metal-binding</keyword>
<comment type="domain">
    <text evidence="8">The N-terminal domain determines nucleotide recognition and specific binding, while the C-terminal domain determines the specific binding to the target protein.</text>
</comment>
<dbReference type="AlphaFoldDB" id="A0A537LBU6"/>
<dbReference type="GO" id="GO:0006777">
    <property type="term" value="P:Mo-molybdopterin cofactor biosynthetic process"/>
    <property type="evidence" value="ECO:0007669"/>
    <property type="project" value="UniProtKB-KW"/>
</dbReference>
<keyword evidence="4 8" id="KW-0547">Nucleotide-binding</keyword>
<evidence type="ECO:0000256" key="6">
    <source>
        <dbReference type="ARBA" id="ARBA00023134"/>
    </source>
</evidence>
<dbReference type="InterPro" id="IPR025877">
    <property type="entry name" value="MobA-like_NTP_Trfase"/>
</dbReference>
<dbReference type="GO" id="GO:0046872">
    <property type="term" value="F:metal ion binding"/>
    <property type="evidence" value="ECO:0007669"/>
    <property type="project" value="UniProtKB-KW"/>
</dbReference>
<dbReference type="Gene3D" id="3.90.550.10">
    <property type="entry name" value="Spore Coat Polysaccharide Biosynthesis Protein SpsA, Chain A"/>
    <property type="match status" value="1"/>
</dbReference>
<keyword evidence="5 8" id="KW-0460">Magnesium</keyword>
<sequence length="204" mass="22084">MSTGPAEITGLVLAGGHSRRMGRDKAALPFGDLPLLTWVVKRIATVCHPVIVVARDADAYRDCGTTVIADRWPGEGPLVGLHAGLMSTETEYAAAIACDLPFVERALLAGLIDLAPGWSAIVPEALGNIHPLCAIYHRSVGQTAEDLLRRGGGSLRRLLAEPALRVRLIPEEDLRKWDPALRSFMNVNTPEEYDRAAALFRSLD</sequence>
<evidence type="ECO:0000256" key="4">
    <source>
        <dbReference type="ARBA" id="ARBA00022741"/>
    </source>
</evidence>
<comment type="subcellular location">
    <subcellularLocation>
        <location evidence="8">Cytoplasm</location>
    </subcellularLocation>
</comment>
<evidence type="ECO:0000256" key="2">
    <source>
        <dbReference type="ARBA" id="ARBA00022679"/>
    </source>
</evidence>
<comment type="function">
    <text evidence="8">Transfers a GMP moiety from GTP to Mo-molybdopterin (Mo-MPT) cofactor (Moco or molybdenum cofactor) to form Mo-molybdopterin guanine dinucleotide (Mo-MGD) cofactor.</text>
</comment>
<feature type="binding site" evidence="8">
    <location>
        <position position="99"/>
    </location>
    <ligand>
        <name>GTP</name>
        <dbReference type="ChEBI" id="CHEBI:37565"/>
    </ligand>
</feature>
<dbReference type="GO" id="GO:0005525">
    <property type="term" value="F:GTP binding"/>
    <property type="evidence" value="ECO:0007669"/>
    <property type="project" value="UniProtKB-UniRule"/>
</dbReference>
<keyword evidence="1 8" id="KW-0963">Cytoplasm</keyword>
<dbReference type="GO" id="GO:0061603">
    <property type="term" value="F:molybdenum cofactor guanylyltransferase activity"/>
    <property type="evidence" value="ECO:0007669"/>
    <property type="project" value="UniProtKB-EC"/>
</dbReference>
<evidence type="ECO:0000256" key="8">
    <source>
        <dbReference type="HAMAP-Rule" id="MF_00316"/>
    </source>
</evidence>
<keyword evidence="6 8" id="KW-0342">GTP-binding</keyword>
<evidence type="ECO:0000313" key="11">
    <source>
        <dbReference type="Proteomes" id="UP000318661"/>
    </source>
</evidence>
<dbReference type="EMBL" id="VBAJ01000247">
    <property type="protein sequence ID" value="TMJ05482.1"/>
    <property type="molecule type" value="Genomic_DNA"/>
</dbReference>
<evidence type="ECO:0000256" key="7">
    <source>
        <dbReference type="ARBA" id="ARBA00023150"/>
    </source>
</evidence>
<organism evidence="10 11">
    <name type="scientific">Candidatus Segetimicrobium genomatis</name>
    <dbReference type="NCBI Taxonomy" id="2569760"/>
    <lineage>
        <taxon>Bacteria</taxon>
        <taxon>Bacillati</taxon>
        <taxon>Candidatus Sysuimicrobiota</taxon>
        <taxon>Candidatus Sysuimicrobiia</taxon>
        <taxon>Candidatus Sysuimicrobiales</taxon>
        <taxon>Candidatus Segetimicrobiaceae</taxon>
        <taxon>Candidatus Segetimicrobium</taxon>
    </lineage>
</organism>
<feature type="binding site" evidence="8">
    <location>
        <position position="70"/>
    </location>
    <ligand>
        <name>GTP</name>
        <dbReference type="ChEBI" id="CHEBI:37565"/>
    </ligand>
</feature>
<proteinExistence type="inferred from homology"/>
<evidence type="ECO:0000256" key="3">
    <source>
        <dbReference type="ARBA" id="ARBA00022723"/>
    </source>
</evidence>
<dbReference type="InterPro" id="IPR029044">
    <property type="entry name" value="Nucleotide-diphossugar_trans"/>
</dbReference>
<keyword evidence="2 8" id="KW-0808">Transferase</keyword>
<comment type="catalytic activity">
    <reaction evidence="8">
        <text>Mo-molybdopterin + GTP + H(+) = Mo-molybdopterin guanine dinucleotide + diphosphate</text>
        <dbReference type="Rhea" id="RHEA:34243"/>
        <dbReference type="ChEBI" id="CHEBI:15378"/>
        <dbReference type="ChEBI" id="CHEBI:33019"/>
        <dbReference type="ChEBI" id="CHEBI:37565"/>
        <dbReference type="ChEBI" id="CHEBI:71302"/>
        <dbReference type="ChEBI" id="CHEBI:71310"/>
        <dbReference type="EC" id="2.7.7.77"/>
    </reaction>
</comment>
<dbReference type="CDD" id="cd02503">
    <property type="entry name" value="MobA"/>
    <property type="match status" value="1"/>
</dbReference>
<dbReference type="Proteomes" id="UP000318661">
    <property type="component" value="Unassembled WGS sequence"/>
</dbReference>
<protein>
    <recommendedName>
        <fullName evidence="8">Probable molybdenum cofactor guanylyltransferase</fullName>
        <shortName evidence="8">MoCo guanylyltransferase</shortName>
        <ecNumber evidence="8">2.7.7.77</ecNumber>
    </recommendedName>
    <alternativeName>
        <fullName evidence="8">GTP:molybdopterin guanylyltransferase</fullName>
    </alternativeName>
    <alternativeName>
        <fullName evidence="8">Mo-MPT guanylyltransferase</fullName>
    </alternativeName>
    <alternativeName>
        <fullName evidence="8">Molybdopterin guanylyltransferase</fullName>
    </alternativeName>
    <alternativeName>
        <fullName evidence="8">Molybdopterin-guanine dinucleotide synthase</fullName>
        <shortName evidence="8">MGD synthase</shortName>
    </alternativeName>
</protein>
<feature type="domain" description="MobA-like NTP transferase" evidence="9">
    <location>
        <begin position="10"/>
        <end position="161"/>
    </location>
</feature>
<dbReference type="PANTHER" id="PTHR19136:SF81">
    <property type="entry name" value="MOLYBDENUM COFACTOR GUANYLYLTRANSFERASE"/>
    <property type="match status" value="1"/>
</dbReference>
<comment type="caution">
    <text evidence="8">Lacks conserved residue(s) required for the propagation of feature annotation.</text>
</comment>
<comment type="caution">
    <text evidence="10">The sequence shown here is derived from an EMBL/GenBank/DDBJ whole genome shotgun (WGS) entry which is preliminary data.</text>
</comment>
<keyword evidence="7 8" id="KW-0501">Molybdenum cofactor biosynthesis</keyword>
<comment type="cofactor">
    <cofactor evidence="8">
        <name>Mg(2+)</name>
        <dbReference type="ChEBI" id="CHEBI:18420"/>
    </cofactor>
</comment>
<comment type="similarity">
    <text evidence="8">Belongs to the MobA family.</text>
</comment>
<evidence type="ECO:0000256" key="5">
    <source>
        <dbReference type="ARBA" id="ARBA00022842"/>
    </source>
</evidence>